<organism evidence="1 2">
    <name type="scientific">Wickerhamomyces pijperi</name>
    <name type="common">Yeast</name>
    <name type="synonym">Pichia pijperi</name>
    <dbReference type="NCBI Taxonomy" id="599730"/>
    <lineage>
        <taxon>Eukaryota</taxon>
        <taxon>Fungi</taxon>
        <taxon>Dikarya</taxon>
        <taxon>Ascomycota</taxon>
        <taxon>Saccharomycotina</taxon>
        <taxon>Saccharomycetes</taxon>
        <taxon>Phaffomycetales</taxon>
        <taxon>Wickerhamomycetaceae</taxon>
        <taxon>Wickerhamomyces</taxon>
    </lineage>
</organism>
<protein>
    <submittedName>
        <fullName evidence="1">Uncharacterized protein</fullName>
    </submittedName>
</protein>
<gene>
    <name evidence="1" type="ORF">WICPIJ_005746</name>
</gene>
<keyword evidence="2" id="KW-1185">Reference proteome</keyword>
<accession>A0A9P8Q550</accession>
<comment type="caution">
    <text evidence="1">The sequence shown here is derived from an EMBL/GenBank/DDBJ whole genome shotgun (WGS) entry which is preliminary data.</text>
</comment>
<reference evidence="1" key="2">
    <citation type="submission" date="2021-01" db="EMBL/GenBank/DDBJ databases">
        <authorList>
            <person name="Schikora-Tamarit M.A."/>
        </authorList>
    </citation>
    <scope>NUCLEOTIDE SEQUENCE</scope>
    <source>
        <strain evidence="1">CBS2887</strain>
    </source>
</reference>
<dbReference type="AlphaFoldDB" id="A0A9P8Q550"/>
<evidence type="ECO:0000313" key="2">
    <source>
        <dbReference type="Proteomes" id="UP000774326"/>
    </source>
</evidence>
<sequence length="108" mass="11971">MDIQTSHFVQVNKTSSDSLQFSHGFVWVAGFNKVTVLDFFNFELIKASHALLKLSSSREKFSSSYVIGIKGESHLEPASGSSNLMHSWPNSSSSHLSVLVELNLRQIS</sequence>
<dbReference type="Proteomes" id="UP000774326">
    <property type="component" value="Unassembled WGS sequence"/>
</dbReference>
<reference evidence="1" key="1">
    <citation type="journal article" date="2021" name="Open Biol.">
        <title>Shared evolutionary footprints suggest mitochondrial oxidative damage underlies multiple complex I losses in fungi.</title>
        <authorList>
            <person name="Schikora-Tamarit M.A."/>
            <person name="Marcet-Houben M."/>
            <person name="Nosek J."/>
            <person name="Gabaldon T."/>
        </authorList>
    </citation>
    <scope>NUCLEOTIDE SEQUENCE</scope>
    <source>
        <strain evidence="1">CBS2887</strain>
    </source>
</reference>
<dbReference type="EMBL" id="JAEUBG010003196">
    <property type="protein sequence ID" value="KAH3683277.1"/>
    <property type="molecule type" value="Genomic_DNA"/>
</dbReference>
<proteinExistence type="predicted"/>
<name>A0A9P8Q550_WICPI</name>
<evidence type="ECO:0000313" key="1">
    <source>
        <dbReference type="EMBL" id="KAH3683277.1"/>
    </source>
</evidence>